<feature type="transmembrane region" description="Helical" evidence="1">
    <location>
        <begin position="51"/>
        <end position="76"/>
    </location>
</feature>
<sequence>MIIYYIAFASVVTINRTIILVTDSEDDLGTVFRVCTPYFDKTLIPKLITEGIMLVLALHIAYFTSSLYNVFSLYLFTRLFWSLANPKLISLPAPISLALTSDLIQYLLINIRIQASKWERVETDVSLEAIQTQ</sequence>
<name>A0A286UAR7_9AGAM</name>
<comment type="caution">
    <text evidence="2">The sequence shown here is derived from an EMBL/GenBank/DDBJ whole genome shotgun (WGS) entry which is preliminary data.</text>
</comment>
<dbReference type="InParanoid" id="A0A286UAR7"/>
<evidence type="ECO:0000313" key="3">
    <source>
        <dbReference type="Proteomes" id="UP000217199"/>
    </source>
</evidence>
<keyword evidence="3" id="KW-1185">Reference proteome</keyword>
<dbReference type="Proteomes" id="UP000217199">
    <property type="component" value="Unassembled WGS sequence"/>
</dbReference>
<reference evidence="2 3" key="1">
    <citation type="journal article" date="2017" name="Mol. Ecol.">
        <title>Comparative and population genomic landscape of Phellinus noxius: A hypervariable fungus causing root rot in trees.</title>
        <authorList>
            <person name="Chung C.L."/>
            <person name="Lee T.J."/>
            <person name="Akiba M."/>
            <person name="Lee H.H."/>
            <person name="Kuo T.H."/>
            <person name="Liu D."/>
            <person name="Ke H.M."/>
            <person name="Yokoi T."/>
            <person name="Roa M.B."/>
            <person name="Lu M.J."/>
            <person name="Chang Y.Y."/>
            <person name="Ann P.J."/>
            <person name="Tsai J.N."/>
            <person name="Chen C.Y."/>
            <person name="Tzean S.S."/>
            <person name="Ota Y."/>
            <person name="Hattori T."/>
            <person name="Sahashi N."/>
            <person name="Liou R.F."/>
            <person name="Kikuchi T."/>
            <person name="Tsai I.J."/>
        </authorList>
    </citation>
    <scope>NUCLEOTIDE SEQUENCE [LARGE SCALE GENOMIC DNA]</scope>
    <source>
        <strain evidence="2 3">FFPRI411160</strain>
    </source>
</reference>
<keyword evidence="1" id="KW-0472">Membrane</keyword>
<evidence type="ECO:0000313" key="2">
    <source>
        <dbReference type="EMBL" id="PAV16657.1"/>
    </source>
</evidence>
<proteinExistence type="predicted"/>
<keyword evidence="1" id="KW-0812">Transmembrane</keyword>
<evidence type="ECO:0000256" key="1">
    <source>
        <dbReference type="SAM" id="Phobius"/>
    </source>
</evidence>
<feature type="transmembrane region" description="Helical" evidence="1">
    <location>
        <begin position="88"/>
        <end position="109"/>
    </location>
</feature>
<organism evidence="2 3">
    <name type="scientific">Pyrrhoderma noxium</name>
    <dbReference type="NCBI Taxonomy" id="2282107"/>
    <lineage>
        <taxon>Eukaryota</taxon>
        <taxon>Fungi</taxon>
        <taxon>Dikarya</taxon>
        <taxon>Basidiomycota</taxon>
        <taxon>Agaricomycotina</taxon>
        <taxon>Agaricomycetes</taxon>
        <taxon>Hymenochaetales</taxon>
        <taxon>Hymenochaetaceae</taxon>
        <taxon>Pyrrhoderma</taxon>
    </lineage>
</organism>
<dbReference type="EMBL" id="NBII01000008">
    <property type="protein sequence ID" value="PAV16657.1"/>
    <property type="molecule type" value="Genomic_DNA"/>
</dbReference>
<protein>
    <submittedName>
        <fullName evidence="2">Uncharacterized protein</fullName>
    </submittedName>
</protein>
<dbReference type="AlphaFoldDB" id="A0A286UAR7"/>
<keyword evidence="1" id="KW-1133">Transmembrane helix</keyword>
<gene>
    <name evidence="2" type="ORF">PNOK_0827700</name>
</gene>
<accession>A0A286UAR7</accession>